<dbReference type="GO" id="GO:0005351">
    <property type="term" value="F:carbohydrate:proton symporter activity"/>
    <property type="evidence" value="ECO:0007669"/>
    <property type="project" value="TreeGrafter"/>
</dbReference>
<dbReference type="PANTHER" id="PTHR48022">
    <property type="entry name" value="PLASTIDIC GLUCOSE TRANSPORTER 4"/>
    <property type="match status" value="1"/>
</dbReference>
<evidence type="ECO:0000259" key="4">
    <source>
        <dbReference type="PROSITE" id="PS50850"/>
    </source>
</evidence>
<sequence>THIINVVSGLGYGLALTSLPVEIVRKYAEITHFDASNPTILSIMEVGICVGAACGCLLTSFFTKKIGMVNSLQIMFLLLLLSLLLCVIPVHWVYIAIIRVICGFFTFAISSITPLLVSEILDPKQRAIALIIYTILLNTGITLGYFVHLAISSNYSYWQFTFLLSAVCSLVGFVCSSLIKRFYKPIQTQSRQNGDQQNEHKLTIKLSKYQLGRLLYVASALGTLQVITGIDANI</sequence>
<dbReference type="Gene3D" id="1.20.1250.20">
    <property type="entry name" value="MFS general substrate transporter like domains"/>
    <property type="match status" value="1"/>
</dbReference>
<feature type="non-terminal residue" evidence="5">
    <location>
        <position position="1"/>
    </location>
</feature>
<dbReference type="InterPro" id="IPR036259">
    <property type="entry name" value="MFS_trans_sf"/>
</dbReference>
<reference evidence="5" key="1">
    <citation type="submission" date="2015-07" db="EMBL/GenBank/DDBJ databases">
        <title>Adaptation to a free-living lifestyle via gene acquisitions in the diplomonad Trepomonas sp. PC1.</title>
        <authorList>
            <person name="Xu F."/>
            <person name="Jerlstrom-Hultqvist J."/>
            <person name="Kolisko M."/>
            <person name="Simpson A.G.B."/>
            <person name="Roger A.J."/>
            <person name="Svard S.G."/>
            <person name="Andersson J.O."/>
        </authorList>
    </citation>
    <scope>NUCLEOTIDE SEQUENCE</scope>
    <source>
        <strain evidence="5">PC1</strain>
    </source>
</reference>
<evidence type="ECO:0000256" key="2">
    <source>
        <dbReference type="ARBA" id="ARBA00010992"/>
    </source>
</evidence>
<feature type="transmembrane region" description="Helical" evidence="3">
    <location>
        <begin position="40"/>
        <end position="62"/>
    </location>
</feature>
<dbReference type="AlphaFoldDB" id="A0A146KEE1"/>
<feature type="domain" description="Major facilitator superfamily (MFS) profile" evidence="4">
    <location>
        <begin position="1"/>
        <end position="234"/>
    </location>
</feature>
<protein>
    <submittedName>
        <fullName evidence="5">Hexose transporter</fullName>
    </submittedName>
</protein>
<feature type="transmembrane region" description="Helical" evidence="3">
    <location>
        <begin position="74"/>
        <end position="92"/>
    </location>
</feature>
<dbReference type="PANTHER" id="PTHR48022:SF2">
    <property type="entry name" value="PLASTIDIC GLUCOSE TRANSPORTER 4"/>
    <property type="match status" value="1"/>
</dbReference>
<comment type="similarity">
    <text evidence="2">Belongs to the major facilitator superfamily. Sugar transporter (TC 2.A.1.1) family.</text>
</comment>
<keyword evidence="3" id="KW-1133">Transmembrane helix</keyword>
<dbReference type="EMBL" id="GDID01002571">
    <property type="protein sequence ID" value="JAP94035.1"/>
    <property type="molecule type" value="Transcribed_RNA"/>
</dbReference>
<feature type="transmembrane region" description="Helical" evidence="3">
    <location>
        <begin position="157"/>
        <end position="179"/>
    </location>
</feature>
<name>A0A146KEE1_9EUKA</name>
<feature type="transmembrane region" description="Helical" evidence="3">
    <location>
        <begin position="98"/>
        <end position="117"/>
    </location>
</feature>
<dbReference type="InterPro" id="IPR011701">
    <property type="entry name" value="MFS"/>
</dbReference>
<evidence type="ECO:0000256" key="3">
    <source>
        <dbReference type="SAM" id="Phobius"/>
    </source>
</evidence>
<proteinExistence type="inferred from homology"/>
<gene>
    <name evidence="5" type="ORF">TPC1_13457</name>
</gene>
<evidence type="ECO:0000313" key="5">
    <source>
        <dbReference type="EMBL" id="JAP94035.1"/>
    </source>
</evidence>
<keyword evidence="3" id="KW-0812">Transmembrane</keyword>
<feature type="non-terminal residue" evidence="5">
    <location>
        <position position="234"/>
    </location>
</feature>
<dbReference type="InterPro" id="IPR050360">
    <property type="entry name" value="MFS_Sugar_Transporters"/>
</dbReference>
<dbReference type="InterPro" id="IPR020846">
    <property type="entry name" value="MFS_dom"/>
</dbReference>
<comment type="subcellular location">
    <subcellularLocation>
        <location evidence="1">Membrane</location>
        <topology evidence="1">Multi-pass membrane protein</topology>
    </subcellularLocation>
</comment>
<organism evidence="5">
    <name type="scientific">Trepomonas sp. PC1</name>
    <dbReference type="NCBI Taxonomy" id="1076344"/>
    <lineage>
        <taxon>Eukaryota</taxon>
        <taxon>Metamonada</taxon>
        <taxon>Diplomonadida</taxon>
        <taxon>Hexamitidae</taxon>
        <taxon>Hexamitinae</taxon>
        <taxon>Trepomonas</taxon>
    </lineage>
</organism>
<dbReference type="PROSITE" id="PS50850">
    <property type="entry name" value="MFS"/>
    <property type="match status" value="1"/>
</dbReference>
<dbReference type="SUPFAM" id="SSF103473">
    <property type="entry name" value="MFS general substrate transporter"/>
    <property type="match status" value="1"/>
</dbReference>
<accession>A0A146KEE1</accession>
<feature type="transmembrane region" description="Helical" evidence="3">
    <location>
        <begin position="129"/>
        <end position="151"/>
    </location>
</feature>
<evidence type="ECO:0000256" key="1">
    <source>
        <dbReference type="ARBA" id="ARBA00004141"/>
    </source>
</evidence>
<keyword evidence="3" id="KW-0472">Membrane</keyword>
<dbReference type="GO" id="GO:0016020">
    <property type="term" value="C:membrane"/>
    <property type="evidence" value="ECO:0007669"/>
    <property type="project" value="UniProtKB-SubCell"/>
</dbReference>
<dbReference type="Pfam" id="PF07690">
    <property type="entry name" value="MFS_1"/>
    <property type="match status" value="1"/>
</dbReference>